<proteinExistence type="predicted"/>
<feature type="transmembrane region" description="Helical" evidence="2">
    <location>
        <begin position="7"/>
        <end position="26"/>
    </location>
</feature>
<feature type="domain" description="SHOCT" evidence="3">
    <location>
        <begin position="454"/>
        <end position="480"/>
    </location>
</feature>
<dbReference type="InterPro" id="IPR036013">
    <property type="entry name" value="Band_7/SPFH_dom_sf"/>
</dbReference>
<reference evidence="5 6" key="1">
    <citation type="journal article" date="2006" name="Mol. Plant Microbe Interact.">
        <title>Identification of open reading frames unique to a select agent: Ralstonia solanacearum race 3 biovar 2.</title>
        <authorList>
            <person name="Gabriel D.W."/>
            <person name="Allen C."/>
            <person name="Schell M."/>
            <person name="Denny T.P."/>
            <person name="Greenberg J.T."/>
            <person name="Duan Y.P."/>
            <person name="Flores-Cruz Z."/>
            <person name="Huang Q."/>
            <person name="Clifford J.M."/>
            <person name="Presting G."/>
            <person name="Gonzalez E.T."/>
            <person name="Reddy J."/>
            <person name="Elphinstone J."/>
            <person name="Swanson J."/>
            <person name="Yao J."/>
            <person name="Mulholland V."/>
            <person name="Liu L."/>
            <person name="Farmerie W."/>
            <person name="Patnaikuni M."/>
            <person name="Balogh B."/>
            <person name="Norman D."/>
            <person name="Alvarez A."/>
            <person name="Castillo J.A."/>
            <person name="Jones J."/>
            <person name="Saddler G."/>
            <person name="Walunas T."/>
            <person name="Zhukov A."/>
            <person name="Mikhailova N."/>
        </authorList>
    </citation>
    <scope>NUCLEOTIDE SEQUENCE [LARGE SCALE GENOMIC DNA]</scope>
    <source>
        <strain evidence="5 6">UW551</strain>
    </source>
</reference>
<keyword evidence="2" id="KW-0472">Membrane</keyword>
<dbReference type="Pfam" id="PF09851">
    <property type="entry name" value="SHOCT"/>
    <property type="match status" value="1"/>
</dbReference>
<organism evidence="5 6">
    <name type="scientific">Ralstonia solanacearum (strain UW551)</name>
    <dbReference type="NCBI Taxonomy" id="342110"/>
    <lineage>
        <taxon>Bacteria</taxon>
        <taxon>Pseudomonadati</taxon>
        <taxon>Pseudomonadota</taxon>
        <taxon>Betaproteobacteria</taxon>
        <taxon>Burkholderiales</taxon>
        <taxon>Burkholderiaceae</taxon>
        <taxon>Ralstonia</taxon>
        <taxon>Ralstonia solanacearum species complex</taxon>
    </lineage>
</organism>
<dbReference type="PANTHER" id="PTHR37826">
    <property type="entry name" value="FLOTILLIN BAND_7_5 DOMAIN PROTEIN"/>
    <property type="match status" value="1"/>
</dbReference>
<dbReference type="AlphaFoldDB" id="A0AB33VGD4"/>
<evidence type="ECO:0000313" key="5">
    <source>
        <dbReference type="EMBL" id="EAP73054.1"/>
    </source>
</evidence>
<name>A0AB33VGD4_RALSU</name>
<evidence type="ECO:0000313" key="6">
    <source>
        <dbReference type="Proteomes" id="UP000005933"/>
    </source>
</evidence>
<protein>
    <submittedName>
        <fullName evidence="5">Hypothetical membrane spanning protein</fullName>
    </submittedName>
</protein>
<evidence type="ECO:0000256" key="1">
    <source>
        <dbReference type="SAM" id="MobiDB-lite"/>
    </source>
</evidence>
<gene>
    <name evidence="5" type="ORF">RRSL_02844</name>
</gene>
<keyword evidence="2" id="KW-0812">Transmembrane</keyword>
<dbReference type="InterPro" id="IPR018649">
    <property type="entry name" value="SHOCT"/>
</dbReference>
<feature type="region of interest" description="Disordered" evidence="1">
    <location>
        <begin position="57"/>
        <end position="125"/>
    </location>
</feature>
<dbReference type="PANTHER" id="PTHR37826:SF2">
    <property type="entry name" value="ZINC-RIBBON DOMAIN-CONTAINING PROTEIN"/>
    <property type="match status" value="1"/>
</dbReference>
<accession>A0AB33VGD4</accession>
<dbReference type="Gene3D" id="3.30.479.30">
    <property type="entry name" value="Band 7 domain"/>
    <property type="match status" value="1"/>
</dbReference>
<feature type="compositionally biased region" description="Low complexity" evidence="1">
    <location>
        <begin position="86"/>
        <end position="103"/>
    </location>
</feature>
<feature type="domain" description="SPFH" evidence="4">
    <location>
        <begin position="170"/>
        <end position="379"/>
    </location>
</feature>
<dbReference type="Proteomes" id="UP000005933">
    <property type="component" value="Unassembled WGS sequence"/>
</dbReference>
<dbReference type="CDD" id="cd03408">
    <property type="entry name" value="SPFH_like_u1"/>
    <property type="match status" value="1"/>
</dbReference>
<feature type="compositionally biased region" description="Basic residues" evidence="1">
    <location>
        <begin position="108"/>
        <end position="125"/>
    </location>
</feature>
<dbReference type="InterPro" id="IPR033880">
    <property type="entry name" value="SPFH_YdjI"/>
</dbReference>
<dbReference type="SUPFAM" id="SSF117892">
    <property type="entry name" value="Band 7/SPFH domain"/>
    <property type="match status" value="1"/>
</dbReference>
<sequence>MIAPRSGLCNALVAGAIVSPGFLFVYSKLTPYDEFKLIGEGNHGGGPVAGRGAARFRADHASQHPAQRRPGAVPVLGGHGIGGAAGRVPGADAADAGLPGADRAQQHGGRRPVRRQRAGGRHHQRRLPVLNPCLSTHTNAKEFSVSLSSFIKKQFIDILQWTESEDGVLAWRYPMQDMEIQNGGSLTVRDSQMAMFVNEGQIADVFRPGMFKLTTQTLPVLTYLKNWDKLFESPFKSDVYFFSTRQQLGRRWGTPQPVTVRDKDFGMVRLRAFGVYAYHVTDPKLFYQQVSGTRDLYTVDDMEQQLGPVIMGAMATAFGESGVPFVDLAANQALLSNKVREALLPQFTQYGLALDSFQVSSVTLPDELQAALDRRISMDMTGDMQRFTQYQTAESLPLAARNEGGIAGTGAGLAAGLAMGQAMADSLRTAVQGHAGAAPVVQPAAPAVDDPTARLAKLKELLDKGLITQADFDAGKAAVLKALTGGAG</sequence>
<evidence type="ECO:0000259" key="3">
    <source>
        <dbReference type="Pfam" id="PF09851"/>
    </source>
</evidence>
<dbReference type="EMBL" id="AAKL01000020">
    <property type="protein sequence ID" value="EAP73054.1"/>
    <property type="molecule type" value="Genomic_DNA"/>
</dbReference>
<evidence type="ECO:0000256" key="2">
    <source>
        <dbReference type="SAM" id="Phobius"/>
    </source>
</evidence>
<keyword evidence="2" id="KW-1133">Transmembrane helix</keyword>
<comment type="caution">
    <text evidence="5">The sequence shown here is derived from an EMBL/GenBank/DDBJ whole genome shotgun (WGS) entry which is preliminary data.</text>
</comment>
<evidence type="ECO:0000259" key="4">
    <source>
        <dbReference type="Pfam" id="PF13421"/>
    </source>
</evidence>
<dbReference type="Pfam" id="PF13421">
    <property type="entry name" value="Band_7_1"/>
    <property type="match status" value="1"/>
</dbReference>